<name>A0A1S8CMD6_9GAMM</name>
<gene>
    <name evidence="1" type="ORF">BMI79_07265</name>
</gene>
<reference evidence="1 2" key="1">
    <citation type="submission" date="2016-11" db="EMBL/GenBank/DDBJ databases">
        <title>Rahnella oryzae sp. nov., isolated from rice root.</title>
        <authorList>
            <person name="Zhang X.-X."/>
            <person name="Zhang J."/>
        </authorList>
    </citation>
    <scope>NUCLEOTIDE SEQUENCE [LARGE SCALE GENOMIC DNA]</scope>
    <source>
        <strain evidence="1 2">J11-6</strain>
    </source>
</reference>
<organism evidence="1 2">
    <name type="scientific">Serratia oryzae</name>
    <dbReference type="NCBI Taxonomy" id="2034155"/>
    <lineage>
        <taxon>Bacteria</taxon>
        <taxon>Pseudomonadati</taxon>
        <taxon>Pseudomonadota</taxon>
        <taxon>Gammaproteobacteria</taxon>
        <taxon>Enterobacterales</taxon>
        <taxon>Yersiniaceae</taxon>
        <taxon>Serratia</taxon>
    </lineage>
</organism>
<evidence type="ECO:0000313" key="2">
    <source>
        <dbReference type="Proteomes" id="UP000216021"/>
    </source>
</evidence>
<protein>
    <submittedName>
        <fullName evidence="1">Uncharacterized protein</fullName>
    </submittedName>
</protein>
<proteinExistence type="predicted"/>
<dbReference type="Proteomes" id="UP000216021">
    <property type="component" value="Unassembled WGS sequence"/>
</dbReference>
<dbReference type="RefSeq" id="WP_076941496.1">
    <property type="nucleotide sequence ID" value="NZ_MOXD01000003.1"/>
</dbReference>
<sequence>MAVNNDNKEVANSNDTVVKIRNWREARLCVNILTNQGFHFPNTERTNLVHYSNAINSSIKNNISDKKKREEFIAGIQRACVDEVIPESAFEWIKDNPRACYWIWYQVCTVTVERLSNYKEPDYERRIPSYAQGEPDNTPSASMLYLYSQLKLNLLPSSHQERFNSIIDFFDLWPNSYSAKSKYLLDLKQQWSVIFNMRDPFHWLNENDNPQCLWAWEYVSTKIHNYYIKPLSSKDYYNATYALFDTWSVHFDTKRIFFMQMSKAWGQKKYRDGLTHKVALNTYLDSEVKMKLDSLAKEEGKKINEMITSLINNAFARK</sequence>
<accession>A0A1S8CMD6</accession>
<evidence type="ECO:0000313" key="1">
    <source>
        <dbReference type="EMBL" id="OMQ24614.1"/>
    </source>
</evidence>
<comment type="caution">
    <text evidence="1">The sequence shown here is derived from an EMBL/GenBank/DDBJ whole genome shotgun (WGS) entry which is preliminary data.</text>
</comment>
<dbReference type="OrthoDB" id="6713157at2"/>
<dbReference type="AlphaFoldDB" id="A0A1S8CMD6"/>
<keyword evidence="2" id="KW-1185">Reference proteome</keyword>
<dbReference type="EMBL" id="MOXD01000003">
    <property type="protein sequence ID" value="OMQ24614.1"/>
    <property type="molecule type" value="Genomic_DNA"/>
</dbReference>